<feature type="domain" description="O-GlcNAc transferase C-terminal" evidence="8">
    <location>
        <begin position="831"/>
        <end position="992"/>
    </location>
</feature>
<evidence type="ECO:0000256" key="4">
    <source>
        <dbReference type="ARBA" id="ARBA00022676"/>
    </source>
</evidence>
<dbReference type="Gene3D" id="3.40.50.11380">
    <property type="match status" value="1"/>
</dbReference>
<dbReference type="Gene3D" id="1.25.40.10">
    <property type="entry name" value="Tetratricopeptide repeat domain"/>
    <property type="match status" value="2"/>
</dbReference>
<dbReference type="InterPro" id="IPR029489">
    <property type="entry name" value="OGT/SEC/SPY_C"/>
</dbReference>
<evidence type="ECO:0000259" key="8">
    <source>
        <dbReference type="Pfam" id="PF13844"/>
    </source>
</evidence>
<dbReference type="EMBL" id="KV448411">
    <property type="protein sequence ID" value="OAX36511.1"/>
    <property type="molecule type" value="Genomic_DNA"/>
</dbReference>
<dbReference type="GO" id="GO:0006493">
    <property type="term" value="P:protein O-linked glycosylation"/>
    <property type="evidence" value="ECO:0007669"/>
    <property type="project" value="TreeGrafter"/>
</dbReference>
<dbReference type="SMART" id="SM00028">
    <property type="entry name" value="TPR"/>
    <property type="match status" value="2"/>
</dbReference>
<comment type="similarity">
    <text evidence="2">Belongs to the glycosyltransferase 41 family. O-GlcNAc transferase subfamily.</text>
</comment>
<feature type="domain" description="O-GlcNAc transferase C-terminal" evidence="8">
    <location>
        <begin position="547"/>
        <end position="736"/>
    </location>
</feature>
<gene>
    <name evidence="9" type="ORF">K503DRAFT_801972</name>
</gene>
<dbReference type="InterPro" id="IPR011990">
    <property type="entry name" value="TPR-like_helical_dom_sf"/>
</dbReference>
<evidence type="ECO:0000313" key="10">
    <source>
        <dbReference type="Proteomes" id="UP000092154"/>
    </source>
</evidence>
<accession>A0A1B7MV97</accession>
<dbReference type="Proteomes" id="UP000092154">
    <property type="component" value="Unassembled WGS sequence"/>
</dbReference>
<sequence length="1116" mass="124239">MMRPTTHNAAGNSLLSCLQHDPPDWDFLDALLSELIILPTLSEQALLFYRDLCAHLKTAKDRLLASVTPQHAHRLLNVFTSVANIQQKVDGNTSSTLCHYINAIEAGIRLSPPLSSGNTLTFRDIILASWFASFTFSTLPPSTEPSNILRAIQSHASVHHLPRFEGTSLALVHAVHDASDGFINAMLDPTTGTLPNVVLFPDQAQMLSTVVFGSPHTTSDICSPVLHSSQSTYEVKTVTSSALLTLARRIQEGASITDLGLDIPHCSNNALVLLLHYLALSLFPSAAAFNDTGVIMCSLNNHAATNLPRVTSGRDVARLYYEKGLQIDPTHPHLLSNFGSLLKDAGLINYAIGVFNYALQFHPELDIALANMANTLKDTGRSADAIPYYLKAVTVNPGLVDVYCGLSMAMNAICNWTARDYWMTSVITTCEEHLSEPQHQNIGILGEKSLDDWLLIVALATARPQCDHSLRKWVRQFYLFADVSDGRQPLNEGSFLLRLIDWYRTRKQHQRYIETYGETHYCEEVPNSAPEAASVTMPFASVLSSVSLQKVPTVLPFHTFTLPLSSSTIRRIAHRNALRASHNIMTQLSLDQGPIPSPPVKRRINIGYVSSDFSDHPLSHLMKSVFGLHNRDQFCIFLYATSPSDGSTFRLYYEQGDFSFLDVSSWSNVDIVNRIEGDCIHILVDLGGYTKGAKNEIFAARPSPVQISLMGYAGTLAASWCDYLVCDSIACPVDLFARVQAYWKRSLDQCCQNSDVGVPVGEEGDPESPSPNWIYTECPIYMPHTYFVTDHKQSYRLGDLPVEERAQATAKELWDGEIKRRKDLRRALFPDLPLDVIIFSNFNQLYKIDPDIFATWLRILARVPRSILWLLRFPAAGEAHLIQIAKAWAGGEIASRIRFTDVTSKDHHIYRCRVPDLFLDTSECSAHTVAADVLWSGTPLIACAWSSHRHKMSSRVAASLASATGFGEFMVVSSKEEYEERAVALGNSMHHTVHPNGDVEASGDLLDLRRCLFLNRDSMPLFDTERWTRNLEKAYRIAWRRWVDGSMFKMCDDGCIWVKDDVDVPRPLHRITIANLIDFSIFYSSMNSVILGLSHQRTGCDLSNGRVDGDSGAGST</sequence>
<dbReference type="GO" id="GO:0097363">
    <property type="term" value="F:protein O-acetylglucosaminyltransferase activity"/>
    <property type="evidence" value="ECO:0007669"/>
    <property type="project" value="UniProtKB-EC"/>
</dbReference>
<dbReference type="STRING" id="1314800.A0A1B7MV97"/>
<keyword evidence="5" id="KW-0808">Transferase</keyword>
<evidence type="ECO:0000256" key="6">
    <source>
        <dbReference type="ARBA" id="ARBA00022737"/>
    </source>
</evidence>
<dbReference type="EC" id="2.4.1.255" evidence="3"/>
<dbReference type="Gene3D" id="3.40.50.2000">
    <property type="entry name" value="Glycogen Phosphorylase B"/>
    <property type="match status" value="1"/>
</dbReference>
<keyword evidence="7" id="KW-0802">TPR repeat</keyword>
<dbReference type="AlphaFoldDB" id="A0A1B7MV97"/>
<name>A0A1B7MV97_9AGAM</name>
<evidence type="ECO:0000256" key="2">
    <source>
        <dbReference type="ARBA" id="ARBA00005386"/>
    </source>
</evidence>
<evidence type="ECO:0000313" key="9">
    <source>
        <dbReference type="EMBL" id="OAX36511.1"/>
    </source>
</evidence>
<evidence type="ECO:0000256" key="3">
    <source>
        <dbReference type="ARBA" id="ARBA00011970"/>
    </source>
</evidence>
<dbReference type="Pfam" id="PF13844">
    <property type="entry name" value="Glyco_transf_41"/>
    <property type="match status" value="2"/>
</dbReference>
<evidence type="ECO:0000256" key="1">
    <source>
        <dbReference type="ARBA" id="ARBA00004922"/>
    </source>
</evidence>
<dbReference type="PROSITE" id="PS51257">
    <property type="entry name" value="PROKAR_LIPOPROTEIN"/>
    <property type="match status" value="1"/>
</dbReference>
<keyword evidence="10" id="KW-1185">Reference proteome</keyword>
<evidence type="ECO:0000256" key="7">
    <source>
        <dbReference type="ARBA" id="ARBA00022803"/>
    </source>
</evidence>
<dbReference type="InterPro" id="IPR019734">
    <property type="entry name" value="TPR_rpt"/>
</dbReference>
<comment type="pathway">
    <text evidence="1">Protein modification; protein glycosylation.</text>
</comment>
<reference evidence="9 10" key="1">
    <citation type="submission" date="2016-06" db="EMBL/GenBank/DDBJ databases">
        <title>Comparative genomics of the ectomycorrhizal sister species Rhizopogon vinicolor and Rhizopogon vesiculosus (Basidiomycota: Boletales) reveals a divergence of the mating type B locus.</title>
        <authorList>
            <consortium name="DOE Joint Genome Institute"/>
            <person name="Mujic A.B."/>
            <person name="Kuo A."/>
            <person name="Tritt A."/>
            <person name="Lipzen A."/>
            <person name="Chen C."/>
            <person name="Johnson J."/>
            <person name="Sharma A."/>
            <person name="Barry K."/>
            <person name="Grigoriev I.V."/>
            <person name="Spatafora J.W."/>
        </authorList>
    </citation>
    <scope>NUCLEOTIDE SEQUENCE [LARGE SCALE GENOMIC DNA]</scope>
    <source>
        <strain evidence="9 10">AM-OR11-026</strain>
    </source>
</reference>
<dbReference type="InParanoid" id="A0A1B7MV97"/>
<proteinExistence type="inferred from homology"/>
<dbReference type="OrthoDB" id="421121at2759"/>
<dbReference type="PANTHER" id="PTHR44998:SF1">
    <property type="entry name" value="UDP-N-ACETYLGLUCOSAMINE--PEPTIDE N-ACETYLGLUCOSAMINYLTRANSFERASE 110 KDA SUBUNIT"/>
    <property type="match status" value="1"/>
</dbReference>
<evidence type="ECO:0000256" key="5">
    <source>
        <dbReference type="ARBA" id="ARBA00022679"/>
    </source>
</evidence>
<keyword evidence="6" id="KW-0677">Repeat</keyword>
<dbReference type="PANTHER" id="PTHR44998">
    <property type="match status" value="1"/>
</dbReference>
<organism evidence="9 10">
    <name type="scientific">Rhizopogon vinicolor AM-OR11-026</name>
    <dbReference type="NCBI Taxonomy" id="1314800"/>
    <lineage>
        <taxon>Eukaryota</taxon>
        <taxon>Fungi</taxon>
        <taxon>Dikarya</taxon>
        <taxon>Basidiomycota</taxon>
        <taxon>Agaricomycotina</taxon>
        <taxon>Agaricomycetes</taxon>
        <taxon>Agaricomycetidae</taxon>
        <taxon>Boletales</taxon>
        <taxon>Suillineae</taxon>
        <taxon>Rhizopogonaceae</taxon>
        <taxon>Rhizopogon</taxon>
    </lineage>
</organism>
<dbReference type="SUPFAM" id="SSF48452">
    <property type="entry name" value="TPR-like"/>
    <property type="match status" value="1"/>
</dbReference>
<keyword evidence="4" id="KW-0328">Glycosyltransferase</keyword>
<protein>
    <recommendedName>
        <fullName evidence="3">protein O-GlcNAc transferase</fullName>
        <ecNumber evidence="3">2.4.1.255</ecNumber>
    </recommendedName>
</protein>